<dbReference type="Pfam" id="PF26410">
    <property type="entry name" value="GH5_mannosidase"/>
    <property type="match status" value="1"/>
</dbReference>
<keyword evidence="7" id="KW-0326">Glycosidase</keyword>
<reference evidence="9 10" key="1">
    <citation type="submission" date="2018-03" db="EMBL/GenBank/DDBJ databases">
        <title>Genomic Encyclopedia of Archaeal and Bacterial Type Strains, Phase II (KMG-II): from individual species to whole genera.</title>
        <authorList>
            <person name="Goeker M."/>
        </authorList>
    </citation>
    <scope>NUCLEOTIDE SEQUENCE [LARGE SCALE GENOMIC DNA]</scope>
    <source>
        <strain evidence="9 10">DSM 44889</strain>
    </source>
</reference>
<name>A0A315ZL98_9ACTN</name>
<sequence length="218" mass="23408">MALSLITRAGDTLQDGRGTWRARGANVWDLLDSSPQEAAQRLTEVAALGVNAVRTWAFSKDGRADGNLLQRLDAALAVADRLGIRLLLCLGNGQTDFGGPQCFKLDQDSWYRPGGDGIAPEWAAQVQALVSRYRGRGAVMAWEVLNEPRPNFDPISMGWIDRAAKLVKATDPTHLVSSGAEGFLHPLYPTPDAQSGASVDLSVANLHPPSIDLVSSHV</sequence>
<evidence type="ECO:0000313" key="9">
    <source>
        <dbReference type="EMBL" id="PWJ46276.1"/>
    </source>
</evidence>
<proteinExistence type="predicted"/>
<dbReference type="GO" id="GO:0000272">
    <property type="term" value="P:polysaccharide catabolic process"/>
    <property type="evidence" value="ECO:0007669"/>
    <property type="project" value="InterPro"/>
</dbReference>
<keyword evidence="10" id="KW-1185">Reference proteome</keyword>
<evidence type="ECO:0000256" key="3">
    <source>
        <dbReference type="ARBA" id="ARBA00012706"/>
    </source>
</evidence>
<dbReference type="GO" id="GO:0005576">
    <property type="term" value="C:extracellular region"/>
    <property type="evidence" value="ECO:0007669"/>
    <property type="project" value="UniProtKB-SubCell"/>
</dbReference>
<comment type="subcellular location">
    <subcellularLocation>
        <location evidence="2">Secreted</location>
    </subcellularLocation>
</comment>
<dbReference type="PANTHER" id="PTHR31451">
    <property type="match status" value="1"/>
</dbReference>
<evidence type="ECO:0000256" key="6">
    <source>
        <dbReference type="ARBA" id="ARBA00022801"/>
    </source>
</evidence>
<dbReference type="InterPro" id="IPR017853">
    <property type="entry name" value="GH"/>
</dbReference>
<evidence type="ECO:0000256" key="7">
    <source>
        <dbReference type="ARBA" id="ARBA00023295"/>
    </source>
</evidence>
<dbReference type="SUPFAM" id="SSF51445">
    <property type="entry name" value="(Trans)glycosidases"/>
    <property type="match status" value="1"/>
</dbReference>
<dbReference type="Gene3D" id="3.20.20.80">
    <property type="entry name" value="Glycosidases"/>
    <property type="match status" value="1"/>
</dbReference>
<gene>
    <name evidence="9" type="ORF">BXY45_14912</name>
</gene>
<keyword evidence="6 9" id="KW-0378">Hydrolase</keyword>
<evidence type="ECO:0000313" key="10">
    <source>
        <dbReference type="Proteomes" id="UP000245469"/>
    </source>
</evidence>
<dbReference type="OrthoDB" id="9762066at2"/>
<evidence type="ECO:0000256" key="5">
    <source>
        <dbReference type="ARBA" id="ARBA00022729"/>
    </source>
</evidence>
<dbReference type="InterPro" id="IPR045053">
    <property type="entry name" value="MAN-like"/>
</dbReference>
<evidence type="ECO:0000256" key="4">
    <source>
        <dbReference type="ARBA" id="ARBA00022525"/>
    </source>
</evidence>
<protein>
    <recommendedName>
        <fullName evidence="3">mannan endo-1,4-beta-mannosidase</fullName>
        <ecNumber evidence="3">3.2.1.78</ecNumber>
    </recommendedName>
</protein>
<dbReference type="GO" id="GO:0016985">
    <property type="term" value="F:mannan endo-1,4-beta-mannosidase activity"/>
    <property type="evidence" value="ECO:0007669"/>
    <property type="project" value="TreeGrafter"/>
</dbReference>
<dbReference type="EC" id="3.2.1.78" evidence="3"/>
<feature type="domain" description="Glycoside hydrolase family 5" evidence="8">
    <location>
        <begin position="132"/>
        <end position="183"/>
    </location>
</feature>
<dbReference type="RefSeq" id="WP_109776690.1">
    <property type="nucleotide sequence ID" value="NZ_QGDQ01000049.1"/>
</dbReference>
<dbReference type="PANTHER" id="PTHR31451:SF39">
    <property type="entry name" value="MANNAN ENDO-1,4-BETA-MANNOSIDASE 1"/>
    <property type="match status" value="1"/>
</dbReference>
<dbReference type="AlphaFoldDB" id="A0A315ZL98"/>
<dbReference type="EMBL" id="QGDQ01000049">
    <property type="protein sequence ID" value="PWJ46276.1"/>
    <property type="molecule type" value="Genomic_DNA"/>
</dbReference>
<evidence type="ECO:0000256" key="2">
    <source>
        <dbReference type="ARBA" id="ARBA00004613"/>
    </source>
</evidence>
<comment type="catalytic activity">
    <reaction evidence="1">
        <text>Random hydrolysis of (1-&gt;4)-beta-D-mannosidic linkages in mannans, galactomannans and glucomannans.</text>
        <dbReference type="EC" id="3.2.1.78"/>
    </reaction>
</comment>
<keyword evidence="5" id="KW-0732">Signal</keyword>
<dbReference type="InterPro" id="IPR001547">
    <property type="entry name" value="Glyco_hydro_5"/>
</dbReference>
<accession>A0A315ZL98</accession>
<organism evidence="9 10">
    <name type="scientific">Quadrisphaera granulorum</name>
    <dbReference type="NCBI Taxonomy" id="317664"/>
    <lineage>
        <taxon>Bacteria</taxon>
        <taxon>Bacillati</taxon>
        <taxon>Actinomycetota</taxon>
        <taxon>Actinomycetes</taxon>
        <taxon>Kineosporiales</taxon>
        <taxon>Kineosporiaceae</taxon>
        <taxon>Quadrisphaera</taxon>
    </lineage>
</organism>
<evidence type="ECO:0000259" key="8">
    <source>
        <dbReference type="Pfam" id="PF26410"/>
    </source>
</evidence>
<dbReference type="Proteomes" id="UP000245469">
    <property type="component" value="Unassembled WGS sequence"/>
</dbReference>
<comment type="caution">
    <text evidence="9">The sequence shown here is derived from an EMBL/GenBank/DDBJ whole genome shotgun (WGS) entry which is preliminary data.</text>
</comment>
<keyword evidence="4" id="KW-0964">Secreted</keyword>
<evidence type="ECO:0000256" key="1">
    <source>
        <dbReference type="ARBA" id="ARBA00001678"/>
    </source>
</evidence>